<dbReference type="Pfam" id="PF00145">
    <property type="entry name" value="DNA_methylase"/>
    <property type="match status" value="1"/>
</dbReference>
<dbReference type="SUPFAM" id="SSF53335">
    <property type="entry name" value="S-adenosyl-L-methionine-dependent methyltransferases"/>
    <property type="match status" value="1"/>
</dbReference>
<dbReference type="InterPro" id="IPR001525">
    <property type="entry name" value="C5_MeTfrase"/>
</dbReference>
<dbReference type="EMBL" id="NPKI01000008">
    <property type="protein sequence ID" value="PAQ03704.1"/>
    <property type="molecule type" value="Genomic_DNA"/>
</dbReference>
<gene>
    <name evidence="7" type="ORF">CIT25_04090</name>
</gene>
<evidence type="ECO:0008006" key="9">
    <source>
        <dbReference type="Google" id="ProtNLM"/>
    </source>
</evidence>
<comment type="catalytic activity">
    <reaction evidence="5">
        <text>a 2'-deoxycytidine in DNA + S-adenosyl-L-methionine = a 5-methyl-2'-deoxycytidine in DNA + S-adenosyl-L-homocysteine + H(+)</text>
        <dbReference type="Rhea" id="RHEA:13681"/>
        <dbReference type="Rhea" id="RHEA-COMP:11369"/>
        <dbReference type="Rhea" id="RHEA-COMP:11370"/>
        <dbReference type="ChEBI" id="CHEBI:15378"/>
        <dbReference type="ChEBI" id="CHEBI:57856"/>
        <dbReference type="ChEBI" id="CHEBI:59789"/>
        <dbReference type="ChEBI" id="CHEBI:85452"/>
        <dbReference type="ChEBI" id="CHEBI:85454"/>
        <dbReference type="EC" id="2.1.1.37"/>
    </reaction>
</comment>
<protein>
    <recommendedName>
        <fullName evidence="9">DNA (cytosine-5-)-methyltransferase</fullName>
    </recommendedName>
</protein>
<evidence type="ECO:0000256" key="2">
    <source>
        <dbReference type="ARBA" id="ARBA00022679"/>
    </source>
</evidence>
<evidence type="ECO:0000256" key="5">
    <source>
        <dbReference type="ARBA" id="ARBA00047422"/>
    </source>
</evidence>
<dbReference type="PROSITE" id="PS00094">
    <property type="entry name" value="C5_MTASE_1"/>
    <property type="match status" value="1"/>
</dbReference>
<sequence>MAFEEAGFCVVRGPDPIWGGDVRSFHPPAGRFDGVIGGPPCQPFSQLVHMVRANGFEPKHENLIPEFERIVAETACGWFLMEEVRAAPRPVVPGYIVHDQIVNARHVGSTQNRERRISFGTPEGHSLHLQTETFEPMDWDFAVTGDARRRPVAMLAGGKPKGNETGGRTSSLNRGAGVLPFETMCELQGLPRDFLSESPLTVTGKRQAVGNGVPLPMGRAVALAVLKATSRLEAAA</sequence>
<dbReference type="GO" id="GO:0032259">
    <property type="term" value="P:methylation"/>
    <property type="evidence" value="ECO:0007669"/>
    <property type="project" value="UniProtKB-KW"/>
</dbReference>
<keyword evidence="4" id="KW-0680">Restriction system</keyword>
<evidence type="ECO:0000256" key="3">
    <source>
        <dbReference type="ARBA" id="ARBA00022691"/>
    </source>
</evidence>
<evidence type="ECO:0000256" key="1">
    <source>
        <dbReference type="ARBA" id="ARBA00022603"/>
    </source>
</evidence>
<accession>A0AB36RG92</accession>
<dbReference type="InterPro" id="IPR029063">
    <property type="entry name" value="SAM-dependent_MTases_sf"/>
</dbReference>
<feature type="region of interest" description="Disordered" evidence="6">
    <location>
        <begin position="154"/>
        <end position="173"/>
    </location>
</feature>
<reference evidence="8" key="1">
    <citation type="submission" date="2017-08" db="EMBL/GenBank/DDBJ databases">
        <title>Mesorhizobium wenxinae sp. nov., a novel rhizobial species isolated from root nodules of chickpea (Cicer arietinum L.).</title>
        <authorList>
            <person name="Zhang J."/>
        </authorList>
    </citation>
    <scope>NUCLEOTIDE SEQUENCE [LARGE SCALE GENOMIC DNA]</scope>
    <source>
        <strain evidence="8">USDA 3392</strain>
    </source>
</reference>
<evidence type="ECO:0000313" key="8">
    <source>
        <dbReference type="Proteomes" id="UP000216215"/>
    </source>
</evidence>
<dbReference type="GO" id="GO:0003886">
    <property type="term" value="F:DNA (cytosine-5-)-methyltransferase activity"/>
    <property type="evidence" value="ECO:0007669"/>
    <property type="project" value="UniProtKB-EC"/>
</dbReference>
<dbReference type="GO" id="GO:0009307">
    <property type="term" value="P:DNA restriction-modification system"/>
    <property type="evidence" value="ECO:0007669"/>
    <property type="project" value="UniProtKB-KW"/>
</dbReference>
<evidence type="ECO:0000256" key="4">
    <source>
        <dbReference type="ARBA" id="ARBA00022747"/>
    </source>
</evidence>
<keyword evidence="8" id="KW-1185">Reference proteome</keyword>
<dbReference type="Gene3D" id="3.40.50.150">
    <property type="entry name" value="Vaccinia Virus protein VP39"/>
    <property type="match status" value="1"/>
</dbReference>
<organism evidence="7 8">
    <name type="scientific">Mesorhizobium mediterraneum</name>
    <dbReference type="NCBI Taxonomy" id="43617"/>
    <lineage>
        <taxon>Bacteria</taxon>
        <taxon>Pseudomonadati</taxon>
        <taxon>Pseudomonadota</taxon>
        <taxon>Alphaproteobacteria</taxon>
        <taxon>Hyphomicrobiales</taxon>
        <taxon>Phyllobacteriaceae</taxon>
        <taxon>Mesorhizobium</taxon>
    </lineage>
</organism>
<keyword evidence="3" id="KW-0949">S-adenosyl-L-methionine</keyword>
<keyword evidence="2" id="KW-0808">Transferase</keyword>
<dbReference type="AlphaFoldDB" id="A0AB36RG92"/>
<keyword evidence="1" id="KW-0489">Methyltransferase</keyword>
<comment type="caution">
    <text evidence="7">The sequence shown here is derived from an EMBL/GenBank/DDBJ whole genome shotgun (WGS) entry which is preliminary data.</text>
</comment>
<proteinExistence type="predicted"/>
<evidence type="ECO:0000313" key="7">
    <source>
        <dbReference type="EMBL" id="PAQ03704.1"/>
    </source>
</evidence>
<dbReference type="InterPro" id="IPR018117">
    <property type="entry name" value="C5_DNA_meth_AS"/>
</dbReference>
<evidence type="ECO:0000256" key="6">
    <source>
        <dbReference type="SAM" id="MobiDB-lite"/>
    </source>
</evidence>
<dbReference type="Proteomes" id="UP000216215">
    <property type="component" value="Unassembled WGS sequence"/>
</dbReference>
<name>A0AB36RG92_9HYPH</name>